<dbReference type="Pfam" id="PF00437">
    <property type="entry name" value="T2SSE"/>
    <property type="match status" value="1"/>
</dbReference>
<dbReference type="Gene3D" id="3.30.450.370">
    <property type="match status" value="1"/>
</dbReference>
<name>A0A540VDQ1_9CHLR</name>
<protein>
    <submittedName>
        <fullName evidence="3">Type II/IV secretion system ATPase subunit</fullName>
    </submittedName>
</protein>
<evidence type="ECO:0000256" key="1">
    <source>
        <dbReference type="ARBA" id="ARBA00006611"/>
    </source>
</evidence>
<dbReference type="AlphaFoldDB" id="A0A540VDQ1"/>
<keyword evidence="4" id="KW-1185">Reference proteome</keyword>
<dbReference type="InterPro" id="IPR001482">
    <property type="entry name" value="T2SS/T4SS_dom"/>
</dbReference>
<dbReference type="Proteomes" id="UP000317371">
    <property type="component" value="Unassembled WGS sequence"/>
</dbReference>
<dbReference type="Gene3D" id="1.10.390.40">
    <property type="match status" value="1"/>
</dbReference>
<feature type="domain" description="Bacterial type II secretion system protein E" evidence="2">
    <location>
        <begin position="181"/>
        <end position="454"/>
    </location>
</feature>
<evidence type="ECO:0000259" key="2">
    <source>
        <dbReference type="Pfam" id="PF00437"/>
    </source>
</evidence>
<dbReference type="PANTHER" id="PTHR30486">
    <property type="entry name" value="TWITCHING MOTILITY PROTEIN PILT"/>
    <property type="match status" value="1"/>
</dbReference>
<sequence>MEENRLPFPQTNFDQVRAGLSPLRLDQLPPPLREVAATKPFLWEYLQALPIHEIGIPAYYPKLSRKLRGLKVRNLIYPTSDENVFIHIYPDPKSERDYYIPIDPLVPVNLNGLVEKVEARLLDMAEEIGHAPEEERQAVLTRAIEQICTVDSPRARRNGKIPVSPRELLALKYLMVRDKLGMGPLHPLLVDPYIEDISCSGVGRMFIEHKIFKSLKSSIYFPSHDDLDDFVVQMGERIKRPVTLRHPIVDATLPDGSRINIVYGRDIAKRGSNFTIRKFSEEVLSVLDLIEFGSMNYLIAAYLWLAIEEDMNVFVVGPTASGKTTLLNALTTFIRPDAKIVTIEDTPELQVPHPNWVREVVRDMGKEAQGGGVDMFALLKAALRQRPDRILIGEIRGVEGNIAFQAMQTGHGVMATFHASSVQKVIQRLTGEPINVPKVNIDNLDLVVIQAAVRAPNGQTVRRVVSVNEIVDYDPIENAFSFVTAFRWRAEDDTFEFPGDMNSFLLEQKVAMKRGLPESKRRAIYSELRKRAAILEKIHKRGGMNSFEKLFSVIAEAHKQGLI</sequence>
<comment type="caution">
    <text evidence="3">The sequence shown here is derived from an EMBL/GenBank/DDBJ whole genome shotgun (WGS) entry which is preliminary data.</text>
</comment>
<dbReference type="SUPFAM" id="SSF52540">
    <property type="entry name" value="P-loop containing nucleoside triphosphate hydrolases"/>
    <property type="match status" value="1"/>
</dbReference>
<dbReference type="InParanoid" id="A0A540VDQ1"/>
<comment type="similarity">
    <text evidence="1">Belongs to the GSP E family.</text>
</comment>
<dbReference type="InterPro" id="IPR050921">
    <property type="entry name" value="T4SS_GSP_E_ATPase"/>
</dbReference>
<dbReference type="CDD" id="cd01130">
    <property type="entry name" value="VirB11-like_ATPase"/>
    <property type="match status" value="1"/>
</dbReference>
<proteinExistence type="inferred from homology"/>
<dbReference type="InterPro" id="IPR027417">
    <property type="entry name" value="P-loop_NTPase"/>
</dbReference>
<dbReference type="EMBL" id="VIGC01000019">
    <property type="protein sequence ID" value="TQE94874.1"/>
    <property type="molecule type" value="Genomic_DNA"/>
</dbReference>
<accession>A0A540VDQ1</accession>
<dbReference type="OrthoDB" id="9810761at2"/>
<evidence type="ECO:0000313" key="4">
    <source>
        <dbReference type="Proteomes" id="UP000317371"/>
    </source>
</evidence>
<reference evidence="3 4" key="1">
    <citation type="submission" date="2019-06" db="EMBL/GenBank/DDBJ databases">
        <title>Genome sequence of Litorilinea aerophila BAA-2444.</title>
        <authorList>
            <person name="Maclea K.S."/>
            <person name="Maurais E.G."/>
            <person name="Iannazzi L.C."/>
        </authorList>
    </citation>
    <scope>NUCLEOTIDE SEQUENCE [LARGE SCALE GENOMIC DNA]</scope>
    <source>
        <strain evidence="3 4">ATCC BAA-2444</strain>
    </source>
</reference>
<dbReference type="GO" id="GO:0016887">
    <property type="term" value="F:ATP hydrolysis activity"/>
    <property type="evidence" value="ECO:0007669"/>
    <property type="project" value="InterPro"/>
</dbReference>
<evidence type="ECO:0000313" key="3">
    <source>
        <dbReference type="EMBL" id="TQE94874.1"/>
    </source>
</evidence>
<dbReference type="Gene3D" id="3.40.50.300">
    <property type="entry name" value="P-loop containing nucleotide triphosphate hydrolases"/>
    <property type="match status" value="1"/>
</dbReference>
<dbReference type="PANTHER" id="PTHR30486:SF14">
    <property type="entry name" value="FLAGELLA ACCESSORY PROTEIN I"/>
    <property type="match status" value="1"/>
</dbReference>
<organism evidence="3 4">
    <name type="scientific">Litorilinea aerophila</name>
    <dbReference type="NCBI Taxonomy" id="1204385"/>
    <lineage>
        <taxon>Bacteria</taxon>
        <taxon>Bacillati</taxon>
        <taxon>Chloroflexota</taxon>
        <taxon>Caldilineae</taxon>
        <taxon>Caldilineales</taxon>
        <taxon>Caldilineaceae</taxon>
        <taxon>Litorilinea</taxon>
    </lineage>
</organism>
<gene>
    <name evidence="3" type="ORF">FKZ61_14760</name>
</gene>